<name>L8FQ73_PSED2</name>
<protein>
    <submittedName>
        <fullName evidence="3">Uncharacterized protein</fullName>
    </submittedName>
</protein>
<reference evidence="4" key="1">
    <citation type="submission" date="2010-09" db="EMBL/GenBank/DDBJ databases">
        <title>The genome sequence of Geomyces destructans 20631-21.</title>
        <authorList>
            <consortium name="The Broad Institute Genome Sequencing Platform"/>
            <person name="Cuomo C.A."/>
            <person name="Blehert D.S."/>
            <person name="Lorch J.M."/>
            <person name="Young S.K."/>
            <person name="Zeng Q."/>
            <person name="Gargeya S."/>
            <person name="Fitzgerald M."/>
            <person name="Haas B."/>
            <person name="Abouelleil A."/>
            <person name="Alvarado L."/>
            <person name="Arachchi H.M."/>
            <person name="Berlin A."/>
            <person name="Brown A."/>
            <person name="Chapman S.B."/>
            <person name="Chen Z."/>
            <person name="Dunbar C."/>
            <person name="Freedman E."/>
            <person name="Gearin G."/>
            <person name="Gellesch M."/>
            <person name="Goldberg J."/>
            <person name="Griggs A."/>
            <person name="Gujja S."/>
            <person name="Heiman D."/>
            <person name="Howarth C."/>
            <person name="Larson L."/>
            <person name="Lui A."/>
            <person name="MacDonald P.J.P."/>
            <person name="Montmayeur A."/>
            <person name="Murphy C."/>
            <person name="Neiman D."/>
            <person name="Pearson M."/>
            <person name="Priest M."/>
            <person name="Roberts A."/>
            <person name="Saif S."/>
            <person name="Shea T."/>
            <person name="Shenoy N."/>
            <person name="Sisk P."/>
            <person name="Stolte C."/>
            <person name="Sykes S."/>
            <person name="Wortman J."/>
            <person name="Nusbaum C."/>
            <person name="Birren B."/>
        </authorList>
    </citation>
    <scope>NUCLEOTIDE SEQUENCE [LARGE SCALE GENOMIC DNA]</scope>
    <source>
        <strain evidence="4">ATCC MYA-4855 / 20631-21</strain>
    </source>
</reference>
<dbReference type="PANTHER" id="PTHR33119">
    <property type="entry name" value="IFI3P"/>
    <property type="match status" value="1"/>
</dbReference>
<evidence type="ECO:0000259" key="2">
    <source>
        <dbReference type="Pfam" id="PF21666"/>
    </source>
</evidence>
<dbReference type="Pfam" id="PF21666">
    <property type="entry name" value="DUF4246_N"/>
    <property type="match status" value="1"/>
</dbReference>
<accession>L8FQ73</accession>
<dbReference type="HOGENOM" id="CLU_943752_0_0_1"/>
<evidence type="ECO:0000259" key="1">
    <source>
        <dbReference type="Pfam" id="PF14033"/>
    </source>
</evidence>
<feature type="domain" description="DUF4246" evidence="2">
    <location>
        <begin position="5"/>
        <end position="76"/>
    </location>
</feature>
<evidence type="ECO:0000313" key="3">
    <source>
        <dbReference type="EMBL" id="ELR01866.1"/>
    </source>
</evidence>
<dbReference type="InParanoid" id="L8FQ73"/>
<dbReference type="Pfam" id="PF14033">
    <property type="entry name" value="DUF4246"/>
    <property type="match status" value="1"/>
</dbReference>
<evidence type="ECO:0000313" key="4">
    <source>
        <dbReference type="Proteomes" id="UP000011064"/>
    </source>
</evidence>
<dbReference type="STRING" id="658429.L8FQ73"/>
<dbReference type="Proteomes" id="UP000011064">
    <property type="component" value="Unassembled WGS sequence"/>
</dbReference>
<dbReference type="VEuPathDB" id="FungiDB:GMDG_05053"/>
<dbReference type="InterPro" id="IPR049192">
    <property type="entry name" value="DUF4246_C"/>
</dbReference>
<feature type="domain" description="DUF4246" evidence="1">
    <location>
        <begin position="116"/>
        <end position="300"/>
    </location>
</feature>
<organism evidence="3 4">
    <name type="scientific">Pseudogymnoascus destructans (strain ATCC MYA-4855 / 20631-21)</name>
    <name type="common">Bat white-nose syndrome fungus</name>
    <name type="synonym">Geomyces destructans</name>
    <dbReference type="NCBI Taxonomy" id="658429"/>
    <lineage>
        <taxon>Eukaryota</taxon>
        <taxon>Fungi</taxon>
        <taxon>Dikarya</taxon>
        <taxon>Ascomycota</taxon>
        <taxon>Pezizomycotina</taxon>
        <taxon>Leotiomycetes</taxon>
        <taxon>Thelebolales</taxon>
        <taxon>Thelebolaceae</taxon>
        <taxon>Pseudogymnoascus</taxon>
    </lineage>
</organism>
<dbReference type="PANTHER" id="PTHR33119:SF1">
    <property type="entry name" value="FE2OG DIOXYGENASE DOMAIN-CONTAINING PROTEIN"/>
    <property type="match status" value="1"/>
</dbReference>
<dbReference type="InterPro" id="IPR049207">
    <property type="entry name" value="DUF4246_N"/>
</dbReference>
<dbReference type="EMBL" id="GL573268">
    <property type="protein sequence ID" value="ELR01866.1"/>
    <property type="molecule type" value="Genomic_DNA"/>
</dbReference>
<dbReference type="AlphaFoldDB" id="L8FQ73"/>
<gene>
    <name evidence="3" type="ORF">GMDG_05053</name>
</gene>
<dbReference type="InterPro" id="IPR025340">
    <property type="entry name" value="DUF4246"/>
</dbReference>
<proteinExistence type="predicted"/>
<sequence length="300" mass="33535">MTHEYPGINVDLRHYPTGLAAKSYPIGAHGNCAGAESELLPVREVFMMVLMDWLSDKPDWDKKVFDEEIVAKWRKEALEQPEDKLYAQLVESKSGGVKVPMPRARMMSETAFDYVCVHEGVEGESCSLPTGLIPTLDSAGNTIVKSDTVVTSELQKELRDAFDQLRADQASDVDWHPGSDEKVQDLVHPSMYPLVYGTSNFFQEEVVGVSDAIEAWAGKGEIARPARQSGVPDPRRSYNIGGDGVPMEYWSDKYQWLPATLAFQEDGTVTFTSYINNLHPKKYPSIYRMIEKLIDIAIPA</sequence>
<keyword evidence="4" id="KW-1185">Reference proteome</keyword>